<evidence type="ECO:0000256" key="5">
    <source>
        <dbReference type="SAM" id="MobiDB-lite"/>
    </source>
</evidence>
<accession>A0A9E7IBN4</accession>
<dbReference type="Gene3D" id="3.40.1160.10">
    <property type="entry name" value="Acetylglutamate kinase-like"/>
    <property type="match status" value="1"/>
</dbReference>
<dbReference type="GO" id="GO:0016301">
    <property type="term" value="F:kinase activity"/>
    <property type="evidence" value="ECO:0007669"/>
    <property type="project" value="UniProtKB-KW"/>
</dbReference>
<dbReference type="EMBL" id="CP097511">
    <property type="protein sequence ID" value="URE49800.1"/>
    <property type="molecule type" value="Genomic_DNA"/>
</dbReference>
<dbReference type="PANTHER" id="PTHR11063">
    <property type="entry name" value="GLUTAMATE SEMIALDEHYDE DEHYDROGENASE"/>
    <property type="match status" value="1"/>
</dbReference>
<protein>
    <submittedName>
        <fullName evidence="7">Amino acid kinase family</fullName>
    </submittedName>
</protein>
<keyword evidence="2" id="KW-0547">Nucleotide-binding</keyword>
<dbReference type="GO" id="GO:0009084">
    <property type="term" value="P:glutamine family amino acid biosynthetic process"/>
    <property type="evidence" value="ECO:0007669"/>
    <property type="project" value="UniProtKB-ARBA"/>
</dbReference>
<proteinExistence type="predicted"/>
<evidence type="ECO:0000313" key="8">
    <source>
        <dbReference type="Proteomes" id="UP001055439"/>
    </source>
</evidence>
<evidence type="ECO:0000256" key="1">
    <source>
        <dbReference type="ARBA" id="ARBA00022679"/>
    </source>
</evidence>
<sequence>MDPSRSFIKDVKRIIIKVGTAVVTRADGRLALGRLGALCEQVKELNSSGFEVILVTSGAVGAGRQRLRFRKLVNSSFADLQKPQVELDGKACAALDVTSSQLLVTDSDFKDPNFRMQLCQTVKSLLALKVIPVFNENDAISTRRAPYEGAQARPQGTHPMDWRGYSKWPVT</sequence>
<dbReference type="InterPro" id="IPR001057">
    <property type="entry name" value="Glu/AcGlu_kinase"/>
</dbReference>
<dbReference type="Proteomes" id="UP001055439">
    <property type="component" value="Chromosome 9"/>
</dbReference>
<dbReference type="GO" id="GO:0005524">
    <property type="term" value="F:ATP binding"/>
    <property type="evidence" value="ECO:0007669"/>
    <property type="project" value="UniProtKB-KW"/>
</dbReference>
<organism evidence="7 8">
    <name type="scientific">Musa troglodytarum</name>
    <name type="common">fe'i banana</name>
    <dbReference type="NCBI Taxonomy" id="320322"/>
    <lineage>
        <taxon>Eukaryota</taxon>
        <taxon>Viridiplantae</taxon>
        <taxon>Streptophyta</taxon>
        <taxon>Embryophyta</taxon>
        <taxon>Tracheophyta</taxon>
        <taxon>Spermatophyta</taxon>
        <taxon>Magnoliopsida</taxon>
        <taxon>Liliopsida</taxon>
        <taxon>Zingiberales</taxon>
        <taxon>Musaceae</taxon>
        <taxon>Musa</taxon>
    </lineage>
</organism>
<dbReference type="OrthoDB" id="1934954at2759"/>
<dbReference type="GO" id="GO:0004350">
    <property type="term" value="F:glutamate-5-semialdehyde dehydrogenase activity"/>
    <property type="evidence" value="ECO:0007669"/>
    <property type="project" value="TreeGrafter"/>
</dbReference>
<reference evidence="7" key="1">
    <citation type="submission" date="2022-05" db="EMBL/GenBank/DDBJ databases">
        <title>The Musa troglodytarum L. genome provides insights into the mechanism of non-climacteric behaviour and enrichment of carotenoids.</title>
        <authorList>
            <person name="Wang J."/>
        </authorList>
    </citation>
    <scope>NUCLEOTIDE SEQUENCE</scope>
    <source>
        <tissue evidence="7">Leaf</tissue>
    </source>
</reference>
<dbReference type="InterPro" id="IPR001048">
    <property type="entry name" value="Asp/Glu/Uridylate_kinase"/>
</dbReference>
<dbReference type="SUPFAM" id="SSF53633">
    <property type="entry name" value="Carbamate kinase-like"/>
    <property type="match status" value="1"/>
</dbReference>
<dbReference type="InterPro" id="IPR036393">
    <property type="entry name" value="AceGlu_kinase-like_sf"/>
</dbReference>
<evidence type="ECO:0000256" key="2">
    <source>
        <dbReference type="ARBA" id="ARBA00022741"/>
    </source>
</evidence>
<evidence type="ECO:0000256" key="3">
    <source>
        <dbReference type="ARBA" id="ARBA00022777"/>
    </source>
</evidence>
<keyword evidence="1" id="KW-0808">Transferase</keyword>
<evidence type="ECO:0000313" key="7">
    <source>
        <dbReference type="EMBL" id="URE49800.1"/>
    </source>
</evidence>
<dbReference type="PANTHER" id="PTHR11063:SF8">
    <property type="entry name" value="DELTA-1-PYRROLINE-5-CARBOXYLATE SYNTHASE"/>
    <property type="match status" value="1"/>
</dbReference>
<keyword evidence="3 7" id="KW-0418">Kinase</keyword>
<feature type="region of interest" description="Disordered" evidence="5">
    <location>
        <begin position="146"/>
        <end position="171"/>
    </location>
</feature>
<dbReference type="AlphaFoldDB" id="A0A9E7IBN4"/>
<name>A0A9E7IBN4_9LILI</name>
<gene>
    <name evidence="7" type="ORF">MUK42_13750</name>
</gene>
<dbReference type="PRINTS" id="PR00474">
    <property type="entry name" value="GLU5KINASE"/>
</dbReference>
<dbReference type="Pfam" id="PF00696">
    <property type="entry name" value="AA_kinase"/>
    <property type="match status" value="1"/>
</dbReference>
<evidence type="ECO:0000256" key="4">
    <source>
        <dbReference type="ARBA" id="ARBA00022840"/>
    </source>
</evidence>
<feature type="domain" description="Aspartate/glutamate/uridylate kinase" evidence="6">
    <location>
        <begin position="12"/>
        <end position="143"/>
    </location>
</feature>
<evidence type="ECO:0000259" key="6">
    <source>
        <dbReference type="Pfam" id="PF00696"/>
    </source>
</evidence>
<keyword evidence="8" id="KW-1185">Reference proteome</keyword>
<keyword evidence="4" id="KW-0067">ATP-binding</keyword>